<dbReference type="RefSeq" id="WP_328219361.1">
    <property type="nucleotide sequence ID" value="NZ_JARTLI010000039.1"/>
</dbReference>
<proteinExistence type="predicted"/>
<feature type="domain" description="XdhC Rossmann" evidence="2">
    <location>
        <begin position="197"/>
        <end position="332"/>
    </location>
</feature>
<feature type="domain" description="XdhC- CoxI" evidence="1">
    <location>
        <begin position="15"/>
        <end position="78"/>
    </location>
</feature>
<dbReference type="PANTHER" id="PTHR30388">
    <property type="entry name" value="ALDEHYDE OXIDOREDUCTASE MOLYBDENUM COFACTOR ASSEMBLY PROTEIN"/>
    <property type="match status" value="1"/>
</dbReference>
<name>A0ABD5IZC8_9BACL</name>
<dbReference type="InterPro" id="IPR052698">
    <property type="entry name" value="MoCofactor_Util/Proc"/>
</dbReference>
<evidence type="ECO:0000313" key="4">
    <source>
        <dbReference type="Proteomes" id="UP001339962"/>
    </source>
</evidence>
<dbReference type="InterPro" id="IPR003777">
    <property type="entry name" value="XdhC_CoxI"/>
</dbReference>
<comment type="caution">
    <text evidence="3">The sequence shown here is derived from an EMBL/GenBank/DDBJ whole genome shotgun (WGS) entry which is preliminary data.</text>
</comment>
<dbReference type="Pfam" id="PF13478">
    <property type="entry name" value="XdhC_C"/>
    <property type="match status" value="1"/>
</dbReference>
<dbReference type="InterPro" id="IPR027051">
    <property type="entry name" value="XdhC_Rossmann_dom"/>
</dbReference>
<accession>A0ABD5IZC8</accession>
<evidence type="ECO:0000259" key="1">
    <source>
        <dbReference type="Pfam" id="PF02625"/>
    </source>
</evidence>
<sequence>MENYHTVLEAITSSQKQGILAIIVHVEGSAYQKEGACMWIDEEGYITGLISGGCLEEALSIQAQEIWQSQRPTIATFDLKQEDDLSWGQGVGCNGTIHLLLLPITEQLRADLLTVKRHLEQNQHVLMAKKWGEAATDENSWLFLAENGQRWGNVEYEIPADLLNQLHAVGTFQSKNGIFTISGTSFYLQHFWPKPRLIIFGANHDVKPLVSFAKQTGFSVTVVDWRPALCCPEQIPDADQWMVGFPKEAIPQLRLCERDFVVIMTHQFQRDQELVSLLSQQPLFYCGILGPKRRTARLFPDFSIPDGIHSPIGLSIGARGPEEIAISILAEMIHVLRKQPSPEGGIR</sequence>
<organism evidence="3 4">
    <name type="scientific">Anoxybacteroides rupiense</name>
    <dbReference type="NCBI Taxonomy" id="311460"/>
    <lineage>
        <taxon>Bacteria</taxon>
        <taxon>Bacillati</taxon>
        <taxon>Bacillota</taxon>
        <taxon>Bacilli</taxon>
        <taxon>Bacillales</taxon>
        <taxon>Anoxybacillaceae</taxon>
        <taxon>Anoxybacteroides</taxon>
    </lineage>
</organism>
<dbReference type="PANTHER" id="PTHR30388:SF6">
    <property type="entry name" value="XANTHINE DEHYDROGENASE SUBUNIT A-RELATED"/>
    <property type="match status" value="1"/>
</dbReference>
<dbReference type="Pfam" id="PF02625">
    <property type="entry name" value="XdhC_CoxI"/>
    <property type="match status" value="1"/>
</dbReference>
<dbReference type="Proteomes" id="UP001339962">
    <property type="component" value="Unassembled WGS sequence"/>
</dbReference>
<dbReference type="Gene3D" id="3.40.50.720">
    <property type="entry name" value="NAD(P)-binding Rossmann-like Domain"/>
    <property type="match status" value="1"/>
</dbReference>
<dbReference type="EMBL" id="JARTLI010000039">
    <property type="protein sequence ID" value="MED5053203.1"/>
    <property type="molecule type" value="Genomic_DNA"/>
</dbReference>
<evidence type="ECO:0000313" key="3">
    <source>
        <dbReference type="EMBL" id="MED5053203.1"/>
    </source>
</evidence>
<evidence type="ECO:0000259" key="2">
    <source>
        <dbReference type="Pfam" id="PF13478"/>
    </source>
</evidence>
<gene>
    <name evidence="3" type="ORF">P9850_15490</name>
</gene>
<reference evidence="3 4" key="1">
    <citation type="submission" date="2023-03" db="EMBL/GenBank/DDBJ databases">
        <title>Bacillus Genome Sequencing.</title>
        <authorList>
            <person name="Dunlap C."/>
        </authorList>
    </citation>
    <scope>NUCLEOTIDE SEQUENCE [LARGE SCALE GENOMIC DNA]</scope>
    <source>
        <strain evidence="3 4">NRS-38</strain>
    </source>
</reference>
<dbReference type="AlphaFoldDB" id="A0ABD5IZC8"/>
<protein>
    <submittedName>
        <fullName evidence="3">XdhC family protein</fullName>
    </submittedName>
</protein>